<dbReference type="SMART" id="SM00404">
    <property type="entry name" value="PTPc_motif"/>
    <property type="match status" value="1"/>
</dbReference>
<dbReference type="AlphaFoldDB" id="A0A914DWB7"/>
<name>A0A914DWB7_9BILA</name>
<feature type="domain" description="Tyrosine-protein phosphatase" evidence="1">
    <location>
        <begin position="127"/>
        <end position="360"/>
    </location>
</feature>
<accession>A0A914DWB7</accession>
<dbReference type="PROSITE" id="PS00383">
    <property type="entry name" value="TYR_PHOSPHATASE_1"/>
    <property type="match status" value="1"/>
</dbReference>
<dbReference type="Gene3D" id="3.90.190.10">
    <property type="entry name" value="Protein tyrosine phosphatase superfamily"/>
    <property type="match status" value="1"/>
</dbReference>
<evidence type="ECO:0000259" key="2">
    <source>
        <dbReference type="PROSITE" id="PS50056"/>
    </source>
</evidence>
<dbReference type="GO" id="GO:0004725">
    <property type="term" value="F:protein tyrosine phosphatase activity"/>
    <property type="evidence" value="ECO:0007669"/>
    <property type="project" value="InterPro"/>
</dbReference>
<dbReference type="InterPro" id="IPR003595">
    <property type="entry name" value="Tyr_Pase_cat"/>
</dbReference>
<dbReference type="CDD" id="cd00047">
    <property type="entry name" value="PTPc"/>
    <property type="match status" value="1"/>
</dbReference>
<dbReference type="InterPro" id="IPR000242">
    <property type="entry name" value="PTP_cat"/>
</dbReference>
<dbReference type="PRINTS" id="PR00700">
    <property type="entry name" value="PRTYPHPHTASE"/>
</dbReference>
<reference evidence="4" key="1">
    <citation type="submission" date="2022-11" db="UniProtKB">
        <authorList>
            <consortium name="WormBaseParasite"/>
        </authorList>
    </citation>
    <scope>IDENTIFICATION</scope>
</reference>
<dbReference type="InterPro" id="IPR016130">
    <property type="entry name" value="Tyr_Pase_AS"/>
</dbReference>
<dbReference type="PANTHER" id="PTHR46163">
    <property type="entry name" value="TYROSINE-PROTEIN PHOSPHATASE-RELATED"/>
    <property type="match status" value="1"/>
</dbReference>
<dbReference type="SMART" id="SM00194">
    <property type="entry name" value="PTPc"/>
    <property type="match status" value="1"/>
</dbReference>
<dbReference type="InterPro" id="IPR052782">
    <property type="entry name" value="Oocyte-zygote_transition_reg"/>
</dbReference>
<evidence type="ECO:0000259" key="1">
    <source>
        <dbReference type="PROSITE" id="PS50055"/>
    </source>
</evidence>
<evidence type="ECO:0000313" key="4">
    <source>
        <dbReference type="WBParaSite" id="ACRNAN_scaffold4122.g7874.t1"/>
    </source>
</evidence>
<dbReference type="PROSITE" id="PS50055">
    <property type="entry name" value="TYR_PHOSPHATASE_PTP"/>
    <property type="match status" value="1"/>
</dbReference>
<dbReference type="PROSITE" id="PS50056">
    <property type="entry name" value="TYR_PHOSPHATASE_2"/>
    <property type="match status" value="1"/>
</dbReference>
<organism evidence="3 4">
    <name type="scientific">Acrobeloides nanus</name>
    <dbReference type="NCBI Taxonomy" id="290746"/>
    <lineage>
        <taxon>Eukaryota</taxon>
        <taxon>Metazoa</taxon>
        <taxon>Ecdysozoa</taxon>
        <taxon>Nematoda</taxon>
        <taxon>Chromadorea</taxon>
        <taxon>Rhabditida</taxon>
        <taxon>Tylenchina</taxon>
        <taxon>Cephalobomorpha</taxon>
        <taxon>Cephaloboidea</taxon>
        <taxon>Cephalobidae</taxon>
        <taxon>Acrobeloides</taxon>
    </lineage>
</organism>
<protein>
    <submittedName>
        <fullName evidence="4">Uncharacterized protein</fullName>
    </submittedName>
</protein>
<evidence type="ECO:0000313" key="3">
    <source>
        <dbReference type="Proteomes" id="UP000887540"/>
    </source>
</evidence>
<sequence>MGNQQAYSIKRDRESTLGMLVFRRRSNADSARDKVAASDRAAISTSNRVAHPRRVVQIYQNRFNNSHHSLSPTVSNRQRSRGRACQRWAKRLTSLQMEDLVNEYQENRGYVPTIAQKCSHAKQSTHNRYRDIECIESTRVILKYRKQEENYIHANWVKVNKQRYICTQGPINHTVDDFWSMILQEKVGAIVMLCGIVEDGMKKCAEYWPQEVGGKKKYGEIEVENSSISYNSLPKVQITVLLTSYKKQTHTITHFQWLGWPDDGIPDDLNLPFKLLRMAKDSCRPQNFGESNMPILVHCSAGVGRTGTLVAMDMARERLKSSKEDGLKMPQIMRELRDQRAHSIQCTLQYLYLNASLLQNCIEEHHVEEDEAIRNWLSKYRKFAKDYADYDIRR</sequence>
<keyword evidence="3" id="KW-1185">Reference proteome</keyword>
<dbReference type="SUPFAM" id="SSF52799">
    <property type="entry name" value="(Phosphotyrosine protein) phosphatases II"/>
    <property type="match status" value="1"/>
</dbReference>
<dbReference type="InterPro" id="IPR000387">
    <property type="entry name" value="Tyr_Pase_dom"/>
</dbReference>
<proteinExistence type="predicted"/>
<feature type="domain" description="Tyrosine specific protein phosphatases" evidence="2">
    <location>
        <begin position="273"/>
        <end position="351"/>
    </location>
</feature>
<dbReference type="Pfam" id="PF00102">
    <property type="entry name" value="Y_phosphatase"/>
    <property type="match status" value="1"/>
</dbReference>
<dbReference type="Proteomes" id="UP000887540">
    <property type="component" value="Unplaced"/>
</dbReference>
<dbReference type="WBParaSite" id="ACRNAN_scaffold4122.g7874.t1">
    <property type="protein sequence ID" value="ACRNAN_scaffold4122.g7874.t1"/>
    <property type="gene ID" value="ACRNAN_scaffold4122.g7874"/>
</dbReference>
<dbReference type="InterPro" id="IPR029021">
    <property type="entry name" value="Prot-tyrosine_phosphatase-like"/>
</dbReference>